<dbReference type="EMBL" id="BMHV01000008">
    <property type="protein sequence ID" value="GGF61556.1"/>
    <property type="molecule type" value="Genomic_DNA"/>
</dbReference>
<organism evidence="1 2">
    <name type="scientific">Terasakiella brassicae</name>
    <dbReference type="NCBI Taxonomy" id="1634917"/>
    <lineage>
        <taxon>Bacteria</taxon>
        <taxon>Pseudomonadati</taxon>
        <taxon>Pseudomonadota</taxon>
        <taxon>Alphaproteobacteria</taxon>
        <taxon>Rhodospirillales</taxon>
        <taxon>Terasakiellaceae</taxon>
        <taxon>Terasakiella</taxon>
    </lineage>
</organism>
<name>A0A917FBA3_9PROT</name>
<sequence length="302" mass="34205">MSELPLLIDRVEPKRLALTLGAVFLGGAMLMAGSTVAWSAPNWTPQSSERLVKLPPSYLQKSIDHDFANSELGTAIQKTEEDISLKGNTLGDLQKAIETSDGEVRGDLRHQFLAEKRAYLNMMSDRNELRRKHLMTKRRLFDDMLERLSREEGEMTPEKEELIELQKAAAERFESSVAKVDQRLFETPDLEESKYSQQYSKNRTAIEQLIARIDNHRMNQTPMSDNGVPLTRVEHVRRMVADVQTELAVLEQEETILGYMAKLVALDAMTLAEEGMDEEMIDSDVAQSSLTPADNVSFFLNN</sequence>
<comment type="caution">
    <text evidence="1">The sequence shown here is derived from an EMBL/GenBank/DDBJ whole genome shotgun (WGS) entry which is preliminary data.</text>
</comment>
<reference evidence="1" key="1">
    <citation type="journal article" date="2014" name="Int. J. Syst. Evol. Microbiol.">
        <title>Complete genome sequence of Corynebacterium casei LMG S-19264T (=DSM 44701T), isolated from a smear-ripened cheese.</title>
        <authorList>
            <consortium name="US DOE Joint Genome Institute (JGI-PGF)"/>
            <person name="Walter F."/>
            <person name="Albersmeier A."/>
            <person name="Kalinowski J."/>
            <person name="Ruckert C."/>
        </authorList>
    </citation>
    <scope>NUCLEOTIDE SEQUENCE</scope>
    <source>
        <strain evidence="1">CGMCC 1.15254</strain>
    </source>
</reference>
<reference evidence="1" key="2">
    <citation type="submission" date="2020-09" db="EMBL/GenBank/DDBJ databases">
        <authorList>
            <person name="Sun Q."/>
            <person name="Zhou Y."/>
        </authorList>
    </citation>
    <scope>NUCLEOTIDE SEQUENCE</scope>
    <source>
        <strain evidence="1">CGMCC 1.15254</strain>
    </source>
</reference>
<dbReference type="Proteomes" id="UP000632498">
    <property type="component" value="Unassembled WGS sequence"/>
</dbReference>
<dbReference type="RefSeq" id="WP_188663244.1">
    <property type="nucleotide sequence ID" value="NZ_BMHV01000008.1"/>
</dbReference>
<evidence type="ECO:0000313" key="2">
    <source>
        <dbReference type="Proteomes" id="UP000632498"/>
    </source>
</evidence>
<protein>
    <submittedName>
        <fullName evidence="1">Uncharacterized protein</fullName>
    </submittedName>
</protein>
<evidence type="ECO:0000313" key="1">
    <source>
        <dbReference type="EMBL" id="GGF61556.1"/>
    </source>
</evidence>
<accession>A0A917FBA3</accession>
<dbReference type="AlphaFoldDB" id="A0A917FBA3"/>
<proteinExistence type="predicted"/>
<keyword evidence="2" id="KW-1185">Reference proteome</keyword>
<gene>
    <name evidence="1" type="ORF">GCM10011332_14200</name>
</gene>